<dbReference type="OMA" id="TAKDWVE"/>
<dbReference type="Gene3D" id="2.60.120.470">
    <property type="entry name" value="PITH domain"/>
    <property type="match status" value="1"/>
</dbReference>
<name>A0A0B1PF35_UNCNE</name>
<dbReference type="InterPro" id="IPR010400">
    <property type="entry name" value="PITH_dom"/>
</dbReference>
<dbReference type="Pfam" id="PF00085">
    <property type="entry name" value="Thioredoxin"/>
    <property type="match status" value="1"/>
</dbReference>
<dbReference type="InterPro" id="IPR008979">
    <property type="entry name" value="Galactose-bd-like_sf"/>
</dbReference>
<evidence type="ECO:0000313" key="5">
    <source>
        <dbReference type="Proteomes" id="UP000030854"/>
    </source>
</evidence>
<comment type="similarity">
    <text evidence="1">Belongs to the thioredoxin family.</text>
</comment>
<evidence type="ECO:0000256" key="1">
    <source>
        <dbReference type="ARBA" id="ARBA00008987"/>
    </source>
</evidence>
<evidence type="ECO:0000313" key="4">
    <source>
        <dbReference type="EMBL" id="KHJ35930.1"/>
    </source>
</evidence>
<sequence length="332" mass="37363">MLISSPEEFQSILHTSQILVAYFYADWCELCKRIAPVYDELSLVLSIRNQVTFVKVNIETHIEIASEYAIASSSVPTIIVLKYTEQIERISGVDIEEVKTVVGRITSESESLVIPNKPGVSSSIRSSWPIANIPRGFNDITEEVDLKGLDLLNANNEFGSAQVLFDNQKPSGLKDDINSSVDIKDWVQSDTDEQLMLYIPFRSVLKIHSLQVTSAPPKSSLDQRQVEVTMRPKIIQIFSNRANILGFEEAEQIMATQTITLNESDWDDRGTATLILRMVKFQNVSSLVLYIVDGVIDEQSSNSSCRTRLDRIRIIGDSGEKRDQGVLERYKD</sequence>
<dbReference type="AlphaFoldDB" id="A0A0B1PF35"/>
<comment type="caution">
    <text evidence="4">The sequence shown here is derived from an EMBL/GenBank/DDBJ whole genome shotgun (WGS) entry which is preliminary data.</text>
</comment>
<dbReference type="Proteomes" id="UP000030854">
    <property type="component" value="Unassembled WGS sequence"/>
</dbReference>
<dbReference type="EMBL" id="JNVN01000203">
    <property type="protein sequence ID" value="KHJ35930.1"/>
    <property type="molecule type" value="Genomic_DNA"/>
</dbReference>
<feature type="domain" description="PITH" evidence="3">
    <location>
        <begin position="129"/>
        <end position="332"/>
    </location>
</feature>
<dbReference type="CDD" id="cd02947">
    <property type="entry name" value="TRX_family"/>
    <property type="match status" value="1"/>
</dbReference>
<gene>
    <name evidence="4" type="ORF">EV44_g4432</name>
</gene>
<dbReference type="InterPro" id="IPR037047">
    <property type="entry name" value="PITH_dom_sf"/>
</dbReference>
<dbReference type="HOGENOM" id="CLU_072377_0_0_1"/>
<dbReference type="Pfam" id="PF06201">
    <property type="entry name" value="PITH"/>
    <property type="match status" value="1"/>
</dbReference>
<keyword evidence="5" id="KW-1185">Reference proteome</keyword>
<dbReference type="GO" id="GO:0005737">
    <property type="term" value="C:cytoplasm"/>
    <property type="evidence" value="ECO:0007669"/>
    <property type="project" value="UniProtKB-ARBA"/>
</dbReference>
<dbReference type="Gene3D" id="3.40.30.10">
    <property type="entry name" value="Glutaredoxin"/>
    <property type="match status" value="1"/>
</dbReference>
<dbReference type="PANTHER" id="PTHR46115">
    <property type="entry name" value="THIOREDOXIN-LIKE PROTEIN 1"/>
    <property type="match status" value="1"/>
</dbReference>
<accession>A0A0B1PF35</accession>
<proteinExistence type="inferred from homology"/>
<organism evidence="4 5">
    <name type="scientific">Uncinula necator</name>
    <name type="common">Grape powdery mildew</name>
    <dbReference type="NCBI Taxonomy" id="52586"/>
    <lineage>
        <taxon>Eukaryota</taxon>
        <taxon>Fungi</taxon>
        <taxon>Dikarya</taxon>
        <taxon>Ascomycota</taxon>
        <taxon>Pezizomycotina</taxon>
        <taxon>Leotiomycetes</taxon>
        <taxon>Erysiphales</taxon>
        <taxon>Erysiphaceae</taxon>
        <taxon>Erysiphe</taxon>
    </lineage>
</organism>
<dbReference type="InterPro" id="IPR013766">
    <property type="entry name" value="Thioredoxin_domain"/>
</dbReference>
<dbReference type="STRING" id="52586.A0A0B1PF35"/>
<dbReference type="InterPro" id="IPR036249">
    <property type="entry name" value="Thioredoxin-like_sf"/>
</dbReference>
<reference evidence="4 5" key="1">
    <citation type="journal article" date="2014" name="BMC Genomics">
        <title>Adaptive genomic structural variation in the grape powdery mildew pathogen, Erysiphe necator.</title>
        <authorList>
            <person name="Jones L."/>
            <person name="Riaz S."/>
            <person name="Morales-Cruz A."/>
            <person name="Amrine K.C."/>
            <person name="McGuire B."/>
            <person name="Gubler W.D."/>
            <person name="Walker M.A."/>
            <person name="Cantu D."/>
        </authorList>
    </citation>
    <scope>NUCLEOTIDE SEQUENCE [LARGE SCALE GENOMIC DNA]</scope>
    <source>
        <strain evidence="5">c</strain>
    </source>
</reference>
<keyword evidence="2" id="KW-1015">Disulfide bond</keyword>
<protein>
    <submittedName>
        <fullName evidence="4">Putative thioredoxin protein</fullName>
    </submittedName>
</protein>
<evidence type="ECO:0000259" key="3">
    <source>
        <dbReference type="PROSITE" id="PS51532"/>
    </source>
</evidence>
<evidence type="ECO:0000256" key="2">
    <source>
        <dbReference type="ARBA" id="ARBA00023157"/>
    </source>
</evidence>
<dbReference type="SUPFAM" id="SSF49785">
    <property type="entry name" value="Galactose-binding domain-like"/>
    <property type="match status" value="1"/>
</dbReference>
<dbReference type="SUPFAM" id="SSF52833">
    <property type="entry name" value="Thioredoxin-like"/>
    <property type="match status" value="1"/>
</dbReference>
<dbReference type="PROSITE" id="PS51532">
    <property type="entry name" value="PITH"/>
    <property type="match status" value="1"/>
</dbReference>